<sequence length="101" mass="11158">MPQFSHEILKHTSSSELEHVTNNGEHSETFSSGRRKDRGDIDAEFDANGSKESMGESAEGTDFPLFEEGVQEQAKVRFRLALQSFASLSSGLVQPKTTPKE</sequence>
<feature type="region of interest" description="Disordered" evidence="1">
    <location>
        <begin position="1"/>
        <end position="62"/>
    </location>
</feature>
<dbReference type="AlphaFoldDB" id="A0A915PJR0"/>
<evidence type="ECO:0000313" key="2">
    <source>
        <dbReference type="Proteomes" id="UP000887581"/>
    </source>
</evidence>
<proteinExistence type="predicted"/>
<name>A0A915PJR0_9BILA</name>
<organism evidence="2 3">
    <name type="scientific">Setaria digitata</name>
    <dbReference type="NCBI Taxonomy" id="48799"/>
    <lineage>
        <taxon>Eukaryota</taxon>
        <taxon>Metazoa</taxon>
        <taxon>Ecdysozoa</taxon>
        <taxon>Nematoda</taxon>
        <taxon>Chromadorea</taxon>
        <taxon>Rhabditida</taxon>
        <taxon>Spirurina</taxon>
        <taxon>Spiruromorpha</taxon>
        <taxon>Filarioidea</taxon>
        <taxon>Setariidae</taxon>
        <taxon>Setaria</taxon>
    </lineage>
</organism>
<reference evidence="3" key="1">
    <citation type="submission" date="2022-11" db="UniProtKB">
        <authorList>
            <consortium name="WormBaseParasite"/>
        </authorList>
    </citation>
    <scope>IDENTIFICATION</scope>
</reference>
<evidence type="ECO:0000313" key="3">
    <source>
        <dbReference type="WBParaSite" id="sdigi.contig11.g1193.t1"/>
    </source>
</evidence>
<dbReference type="WBParaSite" id="sdigi.contig11.g1193.t1">
    <property type="protein sequence ID" value="sdigi.contig11.g1193.t1"/>
    <property type="gene ID" value="sdigi.contig11.g1193"/>
</dbReference>
<feature type="compositionally biased region" description="Polar residues" evidence="1">
    <location>
        <begin position="11"/>
        <end position="32"/>
    </location>
</feature>
<keyword evidence="2" id="KW-1185">Reference proteome</keyword>
<dbReference type="Proteomes" id="UP000887581">
    <property type="component" value="Unplaced"/>
</dbReference>
<evidence type="ECO:0000256" key="1">
    <source>
        <dbReference type="SAM" id="MobiDB-lite"/>
    </source>
</evidence>
<protein>
    <submittedName>
        <fullName evidence="3">Uncharacterized protein</fullName>
    </submittedName>
</protein>
<accession>A0A915PJR0</accession>